<proteinExistence type="predicted"/>
<dbReference type="InterPro" id="IPR011112">
    <property type="entry name" value="Rho-like_N"/>
</dbReference>
<feature type="domain" description="Rho termination factor-like N-terminal" evidence="2">
    <location>
        <begin position="63"/>
        <end position="97"/>
    </location>
</feature>
<sequence>MPTTWTQKDEKQYKKIRESALERGKSSSEAKEIAARTVNKQRRKEGRTPQETTQGTGNPNTRLEDRTVDELYNLAKEHHIQGRSKLNKAELIEAIRDKR</sequence>
<gene>
    <name evidence="3" type="ORF">HG66A1_50790</name>
</gene>
<feature type="compositionally biased region" description="Polar residues" evidence="1">
    <location>
        <begin position="49"/>
        <end position="61"/>
    </location>
</feature>
<feature type="compositionally biased region" description="Basic and acidic residues" evidence="1">
    <location>
        <begin position="18"/>
        <end position="34"/>
    </location>
</feature>
<dbReference type="Proteomes" id="UP000320421">
    <property type="component" value="Chromosome"/>
</dbReference>
<evidence type="ECO:0000256" key="1">
    <source>
        <dbReference type="SAM" id="MobiDB-lite"/>
    </source>
</evidence>
<dbReference type="Gene3D" id="1.10.720.10">
    <property type="match status" value="1"/>
</dbReference>
<accession>A0A517PV61</accession>
<organism evidence="3 4">
    <name type="scientific">Gimesia chilikensis</name>
    <dbReference type="NCBI Taxonomy" id="2605989"/>
    <lineage>
        <taxon>Bacteria</taxon>
        <taxon>Pseudomonadati</taxon>
        <taxon>Planctomycetota</taxon>
        <taxon>Planctomycetia</taxon>
        <taxon>Planctomycetales</taxon>
        <taxon>Planctomycetaceae</taxon>
        <taxon>Gimesia</taxon>
    </lineage>
</organism>
<evidence type="ECO:0000259" key="2">
    <source>
        <dbReference type="Pfam" id="PF07498"/>
    </source>
</evidence>
<dbReference type="GO" id="GO:0006353">
    <property type="term" value="P:DNA-templated transcription termination"/>
    <property type="evidence" value="ECO:0007669"/>
    <property type="project" value="InterPro"/>
</dbReference>
<dbReference type="RefSeq" id="WP_145190409.1">
    <property type="nucleotide sequence ID" value="NZ_CP036266.1"/>
</dbReference>
<reference evidence="3 4" key="1">
    <citation type="submission" date="2019-02" db="EMBL/GenBank/DDBJ databases">
        <title>Deep-cultivation of Planctomycetes and their phenomic and genomic characterization uncovers novel biology.</title>
        <authorList>
            <person name="Wiegand S."/>
            <person name="Jogler M."/>
            <person name="Boedeker C."/>
            <person name="Pinto D."/>
            <person name="Vollmers J."/>
            <person name="Rivas-Marin E."/>
            <person name="Kohn T."/>
            <person name="Peeters S.H."/>
            <person name="Heuer A."/>
            <person name="Rast P."/>
            <person name="Oberbeckmann S."/>
            <person name="Bunk B."/>
            <person name="Jeske O."/>
            <person name="Meyerdierks A."/>
            <person name="Storesund J.E."/>
            <person name="Kallscheuer N."/>
            <person name="Luecker S."/>
            <person name="Lage O.M."/>
            <person name="Pohl T."/>
            <person name="Merkel B.J."/>
            <person name="Hornburger P."/>
            <person name="Mueller R.-W."/>
            <person name="Bruemmer F."/>
            <person name="Labrenz M."/>
            <person name="Spormann A.M."/>
            <person name="Op den Camp H."/>
            <person name="Overmann J."/>
            <person name="Amann R."/>
            <person name="Jetten M.S.M."/>
            <person name="Mascher T."/>
            <person name="Medema M.H."/>
            <person name="Devos D.P."/>
            <person name="Kaster A.-K."/>
            <person name="Ovreas L."/>
            <person name="Rohde M."/>
            <person name="Galperin M.Y."/>
            <person name="Jogler C."/>
        </authorList>
    </citation>
    <scope>NUCLEOTIDE SEQUENCE [LARGE SCALE GENOMIC DNA]</scope>
    <source>
        <strain evidence="3 4">HG66A1</strain>
    </source>
</reference>
<feature type="region of interest" description="Disordered" evidence="1">
    <location>
        <begin position="18"/>
        <end position="65"/>
    </location>
</feature>
<evidence type="ECO:0000313" key="4">
    <source>
        <dbReference type="Proteomes" id="UP000320421"/>
    </source>
</evidence>
<dbReference type="Pfam" id="PF07498">
    <property type="entry name" value="Rho_N"/>
    <property type="match status" value="1"/>
</dbReference>
<dbReference type="OrthoDB" id="215254at2"/>
<name>A0A517PV61_9PLAN</name>
<dbReference type="AlphaFoldDB" id="A0A517PV61"/>
<dbReference type="SUPFAM" id="SSF68912">
    <property type="entry name" value="Rho N-terminal domain-like"/>
    <property type="match status" value="1"/>
</dbReference>
<dbReference type="InterPro" id="IPR036269">
    <property type="entry name" value="Rho_N_sf"/>
</dbReference>
<evidence type="ECO:0000313" key="3">
    <source>
        <dbReference type="EMBL" id="QDT23262.1"/>
    </source>
</evidence>
<protein>
    <recommendedName>
        <fullName evidence="2">Rho termination factor-like N-terminal domain-containing protein</fullName>
    </recommendedName>
</protein>
<dbReference type="EMBL" id="CP036266">
    <property type="protein sequence ID" value="QDT23262.1"/>
    <property type="molecule type" value="Genomic_DNA"/>
</dbReference>
<keyword evidence="4" id="KW-1185">Reference proteome</keyword>